<dbReference type="SUPFAM" id="SSF53218">
    <property type="entry name" value="Molybdenum cofactor biosynthesis proteins"/>
    <property type="match status" value="1"/>
</dbReference>
<organism evidence="5 6">
    <name type="scientific">Salininema proteolyticum</name>
    <dbReference type="NCBI Taxonomy" id="1607685"/>
    <lineage>
        <taxon>Bacteria</taxon>
        <taxon>Bacillati</taxon>
        <taxon>Actinomycetota</taxon>
        <taxon>Actinomycetes</taxon>
        <taxon>Glycomycetales</taxon>
        <taxon>Glycomycetaceae</taxon>
        <taxon>Salininema</taxon>
    </lineage>
</organism>
<name>A0ABV8U5I4_9ACTN</name>
<sequence>MAEELKDSDGTPGRGPCGRLDSPIKARVIVASTRAATGVYADKSGPVLVDGLRSGGLDVDGPVVVPDGPEVEKSLREAVADGRDFVITSGGTGLTPTDRTPEATRAVIDFEVPGLAEALRAYGRAKLPQADLSRGLAGAAGATLIVNIAGSSGAAKDALAVLTPDLLSHCVSQLRGGDHPQPSAPEGASS</sequence>
<dbReference type="Gene3D" id="3.40.980.10">
    <property type="entry name" value="MoaB/Mog-like domain"/>
    <property type="match status" value="1"/>
</dbReference>
<comment type="pathway">
    <text evidence="1">Cofactor biosynthesis; molybdopterin biosynthesis.</text>
</comment>
<evidence type="ECO:0000256" key="2">
    <source>
        <dbReference type="ARBA" id="ARBA00023150"/>
    </source>
</evidence>
<accession>A0ABV8U5I4</accession>
<evidence type="ECO:0000256" key="3">
    <source>
        <dbReference type="SAM" id="MobiDB-lite"/>
    </source>
</evidence>
<dbReference type="RefSeq" id="WP_380625814.1">
    <property type="nucleotide sequence ID" value="NZ_JBHSDK010000061.1"/>
</dbReference>
<evidence type="ECO:0000256" key="1">
    <source>
        <dbReference type="ARBA" id="ARBA00005046"/>
    </source>
</evidence>
<reference evidence="6" key="1">
    <citation type="journal article" date="2019" name="Int. J. Syst. Evol. Microbiol.">
        <title>The Global Catalogue of Microorganisms (GCM) 10K type strain sequencing project: providing services to taxonomists for standard genome sequencing and annotation.</title>
        <authorList>
            <consortium name="The Broad Institute Genomics Platform"/>
            <consortium name="The Broad Institute Genome Sequencing Center for Infectious Disease"/>
            <person name="Wu L."/>
            <person name="Ma J."/>
        </authorList>
    </citation>
    <scope>NUCLEOTIDE SEQUENCE [LARGE SCALE GENOMIC DNA]</scope>
    <source>
        <strain evidence="6">IBRC-M 10908</strain>
    </source>
</reference>
<proteinExistence type="predicted"/>
<dbReference type="NCBIfam" id="TIGR00177">
    <property type="entry name" value="molyb_syn"/>
    <property type="match status" value="1"/>
</dbReference>
<feature type="domain" description="MoaB/Mog" evidence="4">
    <location>
        <begin position="27"/>
        <end position="169"/>
    </location>
</feature>
<dbReference type="CDD" id="cd00886">
    <property type="entry name" value="MogA_MoaB"/>
    <property type="match status" value="1"/>
</dbReference>
<dbReference type="PANTHER" id="PTHR43764:SF1">
    <property type="entry name" value="MOLYBDOPTERIN MOLYBDOTRANSFERASE"/>
    <property type="match status" value="1"/>
</dbReference>
<evidence type="ECO:0000313" key="6">
    <source>
        <dbReference type="Proteomes" id="UP001595823"/>
    </source>
</evidence>
<dbReference type="Pfam" id="PF00994">
    <property type="entry name" value="MoCF_biosynth"/>
    <property type="match status" value="1"/>
</dbReference>
<dbReference type="PANTHER" id="PTHR43764">
    <property type="entry name" value="MOLYBDENUM COFACTOR BIOSYNTHESIS"/>
    <property type="match status" value="1"/>
</dbReference>
<dbReference type="EMBL" id="JBHSDK010000061">
    <property type="protein sequence ID" value="MFC4337958.1"/>
    <property type="molecule type" value="Genomic_DNA"/>
</dbReference>
<feature type="region of interest" description="Disordered" evidence="3">
    <location>
        <begin position="1"/>
        <end position="22"/>
    </location>
</feature>
<dbReference type="InterPro" id="IPR036425">
    <property type="entry name" value="MoaB/Mog-like_dom_sf"/>
</dbReference>
<dbReference type="InterPro" id="IPR001453">
    <property type="entry name" value="MoaB/Mog_dom"/>
</dbReference>
<keyword evidence="2" id="KW-0501">Molybdenum cofactor biosynthesis</keyword>
<evidence type="ECO:0000259" key="4">
    <source>
        <dbReference type="SMART" id="SM00852"/>
    </source>
</evidence>
<keyword evidence="6" id="KW-1185">Reference proteome</keyword>
<dbReference type="InterPro" id="IPR051920">
    <property type="entry name" value="MPT_Adenylyltrnsfr/MoaC-Rel"/>
</dbReference>
<dbReference type="Proteomes" id="UP001595823">
    <property type="component" value="Unassembled WGS sequence"/>
</dbReference>
<comment type="caution">
    <text evidence="5">The sequence shown here is derived from an EMBL/GenBank/DDBJ whole genome shotgun (WGS) entry which is preliminary data.</text>
</comment>
<gene>
    <name evidence="5" type="ORF">ACFPET_22445</name>
</gene>
<evidence type="ECO:0000313" key="5">
    <source>
        <dbReference type="EMBL" id="MFC4337958.1"/>
    </source>
</evidence>
<dbReference type="SMART" id="SM00852">
    <property type="entry name" value="MoCF_biosynth"/>
    <property type="match status" value="1"/>
</dbReference>
<protein>
    <submittedName>
        <fullName evidence="5">Molybdenum cofactor biosynthesis protein B</fullName>
    </submittedName>
</protein>